<evidence type="ECO:0000256" key="2">
    <source>
        <dbReference type="ARBA" id="ARBA00012438"/>
    </source>
</evidence>
<dbReference type="InterPro" id="IPR050736">
    <property type="entry name" value="Sensor_HK_Regulatory"/>
</dbReference>
<gene>
    <name evidence="8" type="ORF">E2488_15805</name>
</gene>
<feature type="domain" description="Histidine kinase" evidence="7">
    <location>
        <begin position="1"/>
        <end position="128"/>
    </location>
</feature>
<dbReference type="Gene3D" id="3.30.565.10">
    <property type="entry name" value="Histidine kinase-like ATPase, C-terminal domain"/>
    <property type="match status" value="1"/>
</dbReference>
<evidence type="ECO:0000313" key="9">
    <source>
        <dbReference type="Proteomes" id="UP000298517"/>
    </source>
</evidence>
<dbReference type="Proteomes" id="UP000298517">
    <property type="component" value="Unassembled WGS sequence"/>
</dbReference>
<dbReference type="SUPFAM" id="SSF55874">
    <property type="entry name" value="ATPase domain of HSP90 chaperone/DNA topoisomerase II/histidine kinase"/>
    <property type="match status" value="1"/>
</dbReference>
<dbReference type="RefSeq" id="WP_134249442.1">
    <property type="nucleotide sequence ID" value="NZ_SNQI01000043.1"/>
</dbReference>
<name>A0A4Y8AP14_9FLAO</name>
<evidence type="ECO:0000259" key="7">
    <source>
        <dbReference type="PROSITE" id="PS50109"/>
    </source>
</evidence>
<dbReference type="Pfam" id="PF02518">
    <property type="entry name" value="HATPase_c"/>
    <property type="match status" value="1"/>
</dbReference>
<dbReference type="InterPro" id="IPR003594">
    <property type="entry name" value="HATPase_dom"/>
</dbReference>
<keyword evidence="4" id="KW-0808">Transferase</keyword>
<dbReference type="AlphaFoldDB" id="A0A4Y8AP14"/>
<dbReference type="EC" id="2.7.13.3" evidence="2"/>
<dbReference type="GO" id="GO:0004673">
    <property type="term" value="F:protein histidine kinase activity"/>
    <property type="evidence" value="ECO:0007669"/>
    <property type="project" value="UniProtKB-EC"/>
</dbReference>
<evidence type="ECO:0000256" key="6">
    <source>
        <dbReference type="ARBA" id="ARBA00023012"/>
    </source>
</evidence>
<keyword evidence="6" id="KW-0902">Two-component regulatory system</keyword>
<sequence length="147" mass="16506">KQATIKTDREKVFAILTNLIKNAIKYSDEGSIEFGYVLKTVGEVAELSKKAELEFFIKDTGIGIPKDRQKAIFERFIQSDIDDKKARQGAGLGLSITKVYIEMLGGKIWVKSEEGNGSTFYFTLPYNAELKEKNSAKEIEVTNNTEN</sequence>
<dbReference type="InterPro" id="IPR036890">
    <property type="entry name" value="HATPase_C_sf"/>
</dbReference>
<evidence type="ECO:0000256" key="5">
    <source>
        <dbReference type="ARBA" id="ARBA00022777"/>
    </source>
</evidence>
<evidence type="ECO:0000313" key="8">
    <source>
        <dbReference type="EMBL" id="TEW70625.1"/>
    </source>
</evidence>
<evidence type="ECO:0000256" key="3">
    <source>
        <dbReference type="ARBA" id="ARBA00022553"/>
    </source>
</evidence>
<dbReference type="GO" id="GO:0000160">
    <property type="term" value="P:phosphorelay signal transduction system"/>
    <property type="evidence" value="ECO:0007669"/>
    <property type="project" value="UniProtKB-KW"/>
</dbReference>
<organism evidence="8 9">
    <name type="scientific">Gramella jeungdoensis</name>
    <dbReference type="NCBI Taxonomy" id="708091"/>
    <lineage>
        <taxon>Bacteria</taxon>
        <taxon>Pseudomonadati</taxon>
        <taxon>Bacteroidota</taxon>
        <taxon>Flavobacteriia</taxon>
        <taxon>Flavobacteriales</taxon>
        <taxon>Flavobacteriaceae</taxon>
        <taxon>Christiangramia</taxon>
    </lineage>
</organism>
<dbReference type="FunFam" id="3.30.565.10:FF:000006">
    <property type="entry name" value="Sensor histidine kinase WalK"/>
    <property type="match status" value="1"/>
</dbReference>
<dbReference type="PROSITE" id="PS50109">
    <property type="entry name" value="HIS_KIN"/>
    <property type="match status" value="1"/>
</dbReference>
<keyword evidence="5 8" id="KW-0418">Kinase</keyword>
<dbReference type="PANTHER" id="PTHR43711">
    <property type="entry name" value="TWO-COMPONENT HISTIDINE KINASE"/>
    <property type="match status" value="1"/>
</dbReference>
<dbReference type="PANTHER" id="PTHR43711:SF31">
    <property type="entry name" value="HISTIDINE KINASE"/>
    <property type="match status" value="1"/>
</dbReference>
<feature type="non-terminal residue" evidence="8">
    <location>
        <position position="1"/>
    </location>
</feature>
<dbReference type="EMBL" id="SNQI01000043">
    <property type="protein sequence ID" value="TEW70625.1"/>
    <property type="molecule type" value="Genomic_DNA"/>
</dbReference>
<dbReference type="SMART" id="SM00387">
    <property type="entry name" value="HATPase_c"/>
    <property type="match status" value="1"/>
</dbReference>
<feature type="non-terminal residue" evidence="8">
    <location>
        <position position="147"/>
    </location>
</feature>
<dbReference type="InterPro" id="IPR005467">
    <property type="entry name" value="His_kinase_dom"/>
</dbReference>
<dbReference type="PRINTS" id="PR00344">
    <property type="entry name" value="BCTRLSENSOR"/>
</dbReference>
<keyword evidence="9" id="KW-1185">Reference proteome</keyword>
<comment type="catalytic activity">
    <reaction evidence="1">
        <text>ATP + protein L-histidine = ADP + protein N-phospho-L-histidine.</text>
        <dbReference type="EC" id="2.7.13.3"/>
    </reaction>
</comment>
<proteinExistence type="predicted"/>
<dbReference type="InterPro" id="IPR004358">
    <property type="entry name" value="Sig_transdc_His_kin-like_C"/>
</dbReference>
<keyword evidence="3" id="KW-0597">Phosphoprotein</keyword>
<evidence type="ECO:0000256" key="4">
    <source>
        <dbReference type="ARBA" id="ARBA00022679"/>
    </source>
</evidence>
<evidence type="ECO:0000256" key="1">
    <source>
        <dbReference type="ARBA" id="ARBA00000085"/>
    </source>
</evidence>
<accession>A0A4Y8AP14</accession>
<reference evidence="8 9" key="1">
    <citation type="journal article" date="2011" name="J. Microbiol.">
        <title>Gramella jeungdoensis sp. nov., isolated from a solar saltern in Korea.</title>
        <authorList>
            <person name="Joung Y."/>
            <person name="Kim H."/>
            <person name="Jang T."/>
            <person name="Ahn T.S."/>
            <person name="Joh K."/>
        </authorList>
    </citation>
    <scope>NUCLEOTIDE SEQUENCE [LARGE SCALE GENOMIC DNA]</scope>
    <source>
        <strain evidence="8 9">KCTC 23123</strain>
    </source>
</reference>
<protein>
    <recommendedName>
        <fullName evidence="2">histidine kinase</fullName>
        <ecNumber evidence="2">2.7.13.3</ecNumber>
    </recommendedName>
</protein>
<comment type="caution">
    <text evidence="8">The sequence shown here is derived from an EMBL/GenBank/DDBJ whole genome shotgun (WGS) entry which is preliminary data.</text>
</comment>